<dbReference type="PANTHER" id="PTHR30329:SF21">
    <property type="entry name" value="LIPOPROTEIN YIAD-RELATED"/>
    <property type="match status" value="1"/>
</dbReference>
<dbReference type="InterPro" id="IPR011042">
    <property type="entry name" value="6-blade_b-propeller_TolB-like"/>
</dbReference>
<dbReference type="InterPro" id="IPR011990">
    <property type="entry name" value="TPR-like_helical_dom_sf"/>
</dbReference>
<dbReference type="Pfam" id="PF07676">
    <property type="entry name" value="PD40"/>
    <property type="match status" value="3"/>
</dbReference>
<dbReference type="GO" id="GO:0009279">
    <property type="term" value="C:cell outer membrane"/>
    <property type="evidence" value="ECO:0007669"/>
    <property type="project" value="UniProtKB-SubCell"/>
</dbReference>
<evidence type="ECO:0000256" key="3">
    <source>
        <dbReference type="ARBA" id="ARBA00023237"/>
    </source>
</evidence>
<dbReference type="Gene3D" id="2.120.10.30">
    <property type="entry name" value="TolB, C-terminal domain"/>
    <property type="match status" value="1"/>
</dbReference>
<dbReference type="SUPFAM" id="SSF82171">
    <property type="entry name" value="DPP6 N-terminal domain-like"/>
    <property type="match status" value="1"/>
</dbReference>
<keyword evidence="6" id="KW-0732">Signal</keyword>
<dbReference type="SUPFAM" id="SSF103088">
    <property type="entry name" value="OmpA-like"/>
    <property type="match status" value="2"/>
</dbReference>
<dbReference type="Pfam" id="PF13431">
    <property type="entry name" value="TPR_17"/>
    <property type="match status" value="1"/>
</dbReference>
<evidence type="ECO:0000256" key="2">
    <source>
        <dbReference type="ARBA" id="ARBA00023136"/>
    </source>
</evidence>
<protein>
    <submittedName>
        <fullName evidence="8">OmpA family protein</fullName>
    </submittedName>
</protein>
<reference evidence="8" key="1">
    <citation type="submission" date="2023-05" db="EMBL/GenBank/DDBJ databases">
        <authorList>
            <person name="Zhang X."/>
        </authorList>
    </citation>
    <scope>NUCLEOTIDE SEQUENCE</scope>
    <source>
        <strain evidence="8">YF14B1</strain>
    </source>
</reference>
<accession>A0AAE3QXJ0</accession>
<dbReference type="InterPro" id="IPR050330">
    <property type="entry name" value="Bact_OuterMem_StrucFunc"/>
</dbReference>
<keyword evidence="2 4" id="KW-0472">Membrane</keyword>
<dbReference type="PROSITE" id="PS51123">
    <property type="entry name" value="OMPA_2"/>
    <property type="match status" value="2"/>
</dbReference>
<dbReference type="AlphaFoldDB" id="A0AAE3QXJ0"/>
<evidence type="ECO:0000313" key="8">
    <source>
        <dbReference type="EMBL" id="MDJ1485390.1"/>
    </source>
</evidence>
<dbReference type="Gene3D" id="3.30.1330.60">
    <property type="entry name" value="OmpA-like domain"/>
    <property type="match status" value="2"/>
</dbReference>
<evidence type="ECO:0000313" key="9">
    <source>
        <dbReference type="Proteomes" id="UP001241110"/>
    </source>
</evidence>
<dbReference type="SUPFAM" id="SSF48452">
    <property type="entry name" value="TPR-like"/>
    <property type="match status" value="1"/>
</dbReference>
<dbReference type="RefSeq" id="WP_313987893.1">
    <property type="nucleotide sequence ID" value="NZ_JASJOS010000019.1"/>
</dbReference>
<dbReference type="PRINTS" id="PR01021">
    <property type="entry name" value="OMPADOMAIN"/>
</dbReference>
<dbReference type="CDD" id="cd07185">
    <property type="entry name" value="OmpA_C-like"/>
    <property type="match status" value="2"/>
</dbReference>
<organism evidence="8 9">
    <name type="scientific">Xanthocytophaga flava</name>
    <dbReference type="NCBI Taxonomy" id="3048013"/>
    <lineage>
        <taxon>Bacteria</taxon>
        <taxon>Pseudomonadati</taxon>
        <taxon>Bacteroidota</taxon>
        <taxon>Cytophagia</taxon>
        <taxon>Cytophagales</taxon>
        <taxon>Rhodocytophagaceae</taxon>
        <taxon>Xanthocytophaga</taxon>
    </lineage>
</organism>
<dbReference type="EMBL" id="JASJOS010000019">
    <property type="protein sequence ID" value="MDJ1485390.1"/>
    <property type="molecule type" value="Genomic_DNA"/>
</dbReference>
<evidence type="ECO:0000256" key="4">
    <source>
        <dbReference type="PROSITE-ProRule" id="PRU00473"/>
    </source>
</evidence>
<dbReference type="PANTHER" id="PTHR30329">
    <property type="entry name" value="STATOR ELEMENT OF FLAGELLAR MOTOR COMPLEX"/>
    <property type="match status" value="1"/>
</dbReference>
<feature type="chain" id="PRO_5042098686" evidence="6">
    <location>
        <begin position="23"/>
        <end position="848"/>
    </location>
</feature>
<proteinExistence type="predicted"/>
<dbReference type="InterPro" id="IPR011659">
    <property type="entry name" value="WD40"/>
</dbReference>
<comment type="caution">
    <text evidence="8">The sequence shown here is derived from an EMBL/GenBank/DDBJ whole genome shotgun (WGS) entry which is preliminary data.</text>
</comment>
<feature type="compositionally biased region" description="Basic and acidic residues" evidence="5">
    <location>
        <begin position="228"/>
        <end position="241"/>
    </location>
</feature>
<feature type="domain" description="OmpA-like" evidence="7">
    <location>
        <begin position="727"/>
        <end position="848"/>
    </location>
</feature>
<dbReference type="Proteomes" id="UP001241110">
    <property type="component" value="Unassembled WGS sequence"/>
</dbReference>
<sequence>MTKKITFWTLLLTCFLSYQAFSQGLGLKAQGDKAYARLKYATAIDLYEQYLQQDSTDLSVKKNLADSYRKVGDSKNAERLYGEVVTKDPNDAKSAFAYAQMLSENGKYEEAKVWYSKYQQLNSGDPRGTAFTQAYNNLGELYADSLEYKIFKVDINSDQSDFSPTYYDKGLVFVSGRRPDKSSKKVYAWNNTAFLDLFYVDSTGVRALPYDTDTGVDRYTSADAYKTKQESLHSDQTRKTSNDNSTLGYYGDNFPKDNGGVNQDSRVTPFDKKINSKFHEGPAAFTKDGNTIYFTRNNYLGSSQKGDDGIVKLKIYTSEKKNGEWSRPKELPFNNKNYSVGHPALSPDGNTLYFVSDMPGGFGGTDIYKVAKGTDGKWSTPENLGKAVNTEGNEMFPYVDNTNKLYFSSNGHAGLGGLDIFETDLNSLGIVENIGFPINSKKDDFGMIVDSTGRQGYFSSNRGKGGSDDDIYMFRKLAAPIQLFVYAYENENTQDTLRDVPITVKEEGKEGVVPGKNTNGLYTFNLNPDKNYTITGKKDTATVTKNVSTTDRKPGEKINEALQFITDPDLIAKLKDPNGGKKKLPADCDENRKLYSLDNVYYDFDKASVRADAKPVLTSVVKLMKKYPDIEIIVSSYTDARGTNDPYNIKLSAKRSDAVYNYLVKNGVTKTRLSKESNSENAPVNDCKDGIACTEVQHQLNRRTEFYVVKNGRNITKECELITYKLPNRIDPADVRLIYFDLNKSEIRSDAGPVLDELVETLKQNPGIKIAVASFADSRASQNYNYALSRRRLQESVNYLINKGVSASRIRMKEFYGETHLANDCRDDVNCNEEQHQANRRTEIRIIR</sequence>
<comment type="subcellular location">
    <subcellularLocation>
        <location evidence="1">Cell outer membrane</location>
    </subcellularLocation>
</comment>
<evidence type="ECO:0000256" key="1">
    <source>
        <dbReference type="ARBA" id="ARBA00004442"/>
    </source>
</evidence>
<gene>
    <name evidence="8" type="ORF">QNI16_33170</name>
</gene>
<keyword evidence="3" id="KW-0998">Cell outer membrane</keyword>
<feature type="region of interest" description="Disordered" evidence="5">
    <location>
        <begin position="228"/>
        <end position="248"/>
    </location>
</feature>
<dbReference type="Pfam" id="PF00691">
    <property type="entry name" value="OmpA"/>
    <property type="match status" value="2"/>
</dbReference>
<evidence type="ECO:0000259" key="7">
    <source>
        <dbReference type="PROSITE" id="PS51123"/>
    </source>
</evidence>
<evidence type="ECO:0000256" key="5">
    <source>
        <dbReference type="SAM" id="MobiDB-lite"/>
    </source>
</evidence>
<evidence type="ECO:0000256" key="6">
    <source>
        <dbReference type="SAM" id="SignalP"/>
    </source>
</evidence>
<dbReference type="InterPro" id="IPR006665">
    <property type="entry name" value="OmpA-like"/>
</dbReference>
<dbReference type="Gene3D" id="1.25.40.10">
    <property type="entry name" value="Tetratricopeptide repeat domain"/>
    <property type="match status" value="1"/>
</dbReference>
<feature type="domain" description="OmpA-like" evidence="7">
    <location>
        <begin position="589"/>
        <end position="712"/>
    </location>
</feature>
<feature type="signal peptide" evidence="6">
    <location>
        <begin position="1"/>
        <end position="22"/>
    </location>
</feature>
<dbReference type="InterPro" id="IPR036737">
    <property type="entry name" value="OmpA-like_sf"/>
</dbReference>
<dbReference type="InterPro" id="IPR006664">
    <property type="entry name" value="OMP_bac"/>
</dbReference>
<name>A0AAE3QXJ0_9BACT</name>